<evidence type="ECO:0000259" key="3">
    <source>
        <dbReference type="Pfam" id="PF21307"/>
    </source>
</evidence>
<dbReference type="InterPro" id="IPR049053">
    <property type="entry name" value="AFCA-like_C"/>
</dbReference>
<reference evidence="5 7" key="1">
    <citation type="submission" date="2015-09" db="EMBL/GenBank/DDBJ databases">
        <authorList>
            <consortium name="Pathogen Informatics"/>
        </authorList>
    </citation>
    <scope>NUCLEOTIDE SEQUENCE [LARGE SCALE GENOMIC DNA]</scope>
    <source>
        <strain evidence="5 7">2789STDY5834846</strain>
    </source>
</reference>
<feature type="domain" description="Glycosyl hydrolase family 95 catalytic" evidence="4">
    <location>
        <begin position="324"/>
        <end position="733"/>
    </location>
</feature>
<dbReference type="PANTHER" id="PTHR31084:SF0">
    <property type="entry name" value="ALPHA-L-FUCOSIDASE 2"/>
    <property type="match status" value="1"/>
</dbReference>
<dbReference type="Pfam" id="PF21307">
    <property type="entry name" value="Glyco_hydro_95_C"/>
    <property type="match status" value="1"/>
</dbReference>
<dbReference type="AlphaFoldDB" id="A0A174ET19"/>
<evidence type="ECO:0000313" key="5">
    <source>
        <dbReference type="EMBL" id="CUO40661.1"/>
    </source>
</evidence>
<gene>
    <name evidence="6" type="ORF">BFLFYP10_03663</name>
    <name evidence="5" type="ORF">ERS852461_00205</name>
</gene>
<accession>A0A174ET19</accession>
<keyword evidence="5" id="KW-0326">Glycosidase</keyword>
<sequence>MGVFSSNLTKFYSIRRFLCLNFAISSFVNSNCIYMAYNLFRKCSLCLVLVMCTGMTVQSQQKAILWYDSPAQHWEEALPLGNGRLGAMVYGDPVNEEIQLNEETVSAGSPYKNYNSEAKEALPAIRKLIFDGNYAEAQLMAGEKILSKNGFGMPYQTVGSLRLHFQGQENHTDYRRELDIDKALAITTYRVNGVEYKRETFTSFTDQLVIVRLTASKPGMLTFTAALTCPQAVEVSVSGKNTIKMSGITKGDQFTEGAIRFAADLKLELQGGKSIAQDSVLSVSNADSAVLYIAMATNFVNYKDISADAVKRNQVYLRNAGKNYSKALQEHIAAYQKYYHRVSLDLGYTSQADKPTDVRVKEFAVSDDPQLISLYFQYGRYLLISSSQPGGQPANLQGIWNDKLNPAWKCRYTTNINAEMNYWPAEVTNLSEMHEPFLQMIRELYENGQEAAREMYGCRGWVLHHNTDLWRMNGAVDKAYCGTWPTCNAWLCHHLWERYLYSGDKDFLASVYPIMKSASEFFVDFLVRDPNTGYMVVTPSNSPENAPRQWKGKANLFAGITMDNQLVFDLFTNTEAAAHILNGKDEQFCDTIRSLKKQLPPMQVGQYGQLQEWFEDWDNPNDHHRHLSHLWGLFPGFQISPYSSPILFEATRNTLMQRGDPSTGWSMGWKVCFWARCLDGNHALKLITNQLNLVSPLVQKGQRGGTYPNLFDAHPPFQIDGNFGCTAGIAEMLVQSHDDAVHLLPALPDAWRNGEVKGLQTRGGFEIVSLKWKDGKIESVVVKSTIGGNLRLRTHNMLKVDGKDYSESKNDNPNPLFAKQHIARPLVSEKATLKGISLMKTYQYDVPTEAGQTYTQIGY</sequence>
<dbReference type="InterPro" id="IPR016518">
    <property type="entry name" value="Alpha-L-fucosidase"/>
</dbReference>
<protein>
    <submittedName>
        <fullName evidence="5">Alpha-L-fucosidase</fullName>
        <ecNumber evidence="5">3.2.1.51</ecNumber>
    </submittedName>
</protein>
<feature type="domain" description="Alpha fucosidase A-like C-terminal" evidence="3">
    <location>
        <begin position="735"/>
        <end position="806"/>
    </location>
</feature>
<feature type="transmembrane region" description="Helical" evidence="1">
    <location>
        <begin position="17"/>
        <end position="37"/>
    </location>
</feature>
<evidence type="ECO:0000256" key="1">
    <source>
        <dbReference type="SAM" id="Phobius"/>
    </source>
</evidence>
<dbReference type="InterPro" id="IPR027414">
    <property type="entry name" value="GH95_N_dom"/>
</dbReference>
<dbReference type="EMBL" id="CACRSZ010000080">
    <property type="protein sequence ID" value="VYT47238.1"/>
    <property type="molecule type" value="Genomic_DNA"/>
</dbReference>
<dbReference type="Gene3D" id="2.60.40.1180">
    <property type="entry name" value="Golgi alpha-mannosidase II"/>
    <property type="match status" value="1"/>
</dbReference>
<name>A0A174ET19_9BACE</name>
<dbReference type="PANTHER" id="PTHR31084">
    <property type="entry name" value="ALPHA-L-FUCOSIDASE 2"/>
    <property type="match status" value="1"/>
</dbReference>
<dbReference type="GO" id="GO:0004560">
    <property type="term" value="F:alpha-L-fucosidase activity"/>
    <property type="evidence" value="ECO:0007669"/>
    <property type="project" value="UniProtKB-EC"/>
</dbReference>
<keyword evidence="1" id="KW-0812">Transmembrane</keyword>
<reference evidence="6" key="2">
    <citation type="submission" date="2019-11" db="EMBL/GenBank/DDBJ databases">
        <authorList>
            <person name="Feng L."/>
        </authorList>
    </citation>
    <scope>NUCLEOTIDE SEQUENCE</scope>
    <source>
        <strain evidence="6">BfaecisLFYP10</strain>
    </source>
</reference>
<keyword evidence="1" id="KW-1133">Transmembrane helix</keyword>
<accession>A0A6N2X0F8</accession>
<dbReference type="InterPro" id="IPR054363">
    <property type="entry name" value="GH95_cat"/>
</dbReference>
<dbReference type="InterPro" id="IPR012341">
    <property type="entry name" value="6hp_glycosidase-like_sf"/>
</dbReference>
<dbReference type="Gene3D" id="1.50.10.10">
    <property type="match status" value="1"/>
</dbReference>
<evidence type="ECO:0000259" key="4">
    <source>
        <dbReference type="Pfam" id="PF22124"/>
    </source>
</evidence>
<dbReference type="InterPro" id="IPR013780">
    <property type="entry name" value="Glyco_hydro_b"/>
</dbReference>
<evidence type="ECO:0000313" key="7">
    <source>
        <dbReference type="Proteomes" id="UP000095606"/>
    </source>
</evidence>
<dbReference type="SUPFAM" id="SSF48208">
    <property type="entry name" value="Six-hairpin glycosidases"/>
    <property type="match status" value="1"/>
</dbReference>
<evidence type="ECO:0000259" key="2">
    <source>
        <dbReference type="Pfam" id="PF14498"/>
    </source>
</evidence>
<dbReference type="InterPro" id="IPR008928">
    <property type="entry name" value="6-hairpin_glycosidase_sf"/>
</dbReference>
<dbReference type="EC" id="3.2.1.51" evidence="5"/>
<dbReference type="Pfam" id="PF22124">
    <property type="entry name" value="Glyco_hydro_95_cat"/>
    <property type="match status" value="1"/>
</dbReference>
<dbReference type="Gene3D" id="2.70.98.50">
    <property type="entry name" value="putative glycoside hydrolase family protein from bacillus halodurans"/>
    <property type="match status" value="1"/>
</dbReference>
<dbReference type="Pfam" id="PF14498">
    <property type="entry name" value="Glyco_hyd_65N_2"/>
    <property type="match status" value="1"/>
</dbReference>
<dbReference type="PIRSF" id="PIRSF007663">
    <property type="entry name" value="UCP007663"/>
    <property type="match status" value="1"/>
</dbReference>
<proteinExistence type="predicted"/>
<dbReference type="GO" id="GO:0005975">
    <property type="term" value="P:carbohydrate metabolic process"/>
    <property type="evidence" value="ECO:0007669"/>
    <property type="project" value="InterPro"/>
</dbReference>
<dbReference type="EMBL" id="CZAE01000001">
    <property type="protein sequence ID" value="CUO40661.1"/>
    <property type="molecule type" value="Genomic_DNA"/>
</dbReference>
<evidence type="ECO:0000313" key="6">
    <source>
        <dbReference type="EMBL" id="VYT47238.1"/>
    </source>
</evidence>
<organism evidence="5 7">
    <name type="scientific">Bacteroides faecis</name>
    <dbReference type="NCBI Taxonomy" id="674529"/>
    <lineage>
        <taxon>Bacteria</taxon>
        <taxon>Pseudomonadati</taxon>
        <taxon>Bacteroidota</taxon>
        <taxon>Bacteroidia</taxon>
        <taxon>Bacteroidales</taxon>
        <taxon>Bacteroidaceae</taxon>
        <taxon>Bacteroides</taxon>
    </lineage>
</organism>
<feature type="domain" description="Glycosyl hydrolase family 95 N-terminal" evidence="2">
    <location>
        <begin position="65"/>
        <end position="301"/>
    </location>
</feature>
<dbReference type="Proteomes" id="UP000095606">
    <property type="component" value="Unassembled WGS sequence"/>
</dbReference>
<keyword evidence="5" id="KW-0378">Hydrolase</keyword>
<keyword evidence="1" id="KW-0472">Membrane</keyword>